<feature type="transmembrane region" description="Helical" evidence="1">
    <location>
        <begin position="217"/>
        <end position="237"/>
    </location>
</feature>
<keyword evidence="1" id="KW-1133">Transmembrane helix</keyword>
<dbReference type="RefSeq" id="WP_188881073.1">
    <property type="nucleotide sequence ID" value="NZ_BMOY01000006.1"/>
</dbReference>
<keyword evidence="1" id="KW-0472">Membrane</keyword>
<sequence length="248" mass="26925">MHATELWGLFGLALALGIRHGIDWDHISAIADLVGSERQAKRGFLLATWYALGHEMVIVCFGGLAVLVGWTLPHWVDSVMERVVGLTLILLAGVFLAALFRRGQDYVMVSRWRLLYLGMYNAIAWLAERLLGRYVPRNTRLTLDVTWRGAFVIGIIHGVGAETPTQLLLFTTAAGVGDSVQGLLLVFLFAAGLLVSHSLLALMSLFGFAATLRKKTVMFGVGLSTAVYSLAVGLLFVTGQASWLPALA</sequence>
<feature type="transmembrane region" description="Helical" evidence="1">
    <location>
        <begin position="82"/>
        <end position="100"/>
    </location>
</feature>
<feature type="transmembrane region" description="Helical" evidence="1">
    <location>
        <begin position="43"/>
        <end position="70"/>
    </location>
</feature>
<feature type="transmembrane region" description="Helical" evidence="1">
    <location>
        <begin position="183"/>
        <end position="210"/>
    </location>
</feature>
<dbReference type="EMBL" id="BMOY01000006">
    <property type="protein sequence ID" value="GGI99554.1"/>
    <property type="molecule type" value="Genomic_DNA"/>
</dbReference>
<keyword evidence="3" id="KW-1185">Reference proteome</keyword>
<comment type="caution">
    <text evidence="2">The sequence shown here is derived from an EMBL/GenBank/DDBJ whole genome shotgun (WGS) entry which is preliminary data.</text>
</comment>
<name>A0A917K3E9_9BACL</name>
<accession>A0A917K3E9</accession>
<evidence type="ECO:0000256" key="1">
    <source>
        <dbReference type="SAM" id="Phobius"/>
    </source>
</evidence>
<evidence type="ECO:0000313" key="3">
    <source>
        <dbReference type="Proteomes" id="UP000637695"/>
    </source>
</evidence>
<dbReference type="Proteomes" id="UP000637695">
    <property type="component" value="Unassembled WGS sequence"/>
</dbReference>
<dbReference type="AlphaFoldDB" id="A0A917K3E9"/>
<protein>
    <recommendedName>
        <fullName evidence="4">Nickel/cobalt efflux system</fullName>
    </recommendedName>
</protein>
<gene>
    <name evidence="2" type="ORF">GCM10010885_06030</name>
</gene>
<reference evidence="2" key="2">
    <citation type="submission" date="2020-09" db="EMBL/GenBank/DDBJ databases">
        <authorList>
            <person name="Sun Q."/>
            <person name="Ohkuma M."/>
        </authorList>
    </citation>
    <scope>NUCLEOTIDE SEQUENCE</scope>
    <source>
        <strain evidence="2">JCM 18487</strain>
    </source>
</reference>
<reference evidence="2" key="1">
    <citation type="journal article" date="2014" name="Int. J. Syst. Evol. Microbiol.">
        <title>Complete genome sequence of Corynebacterium casei LMG S-19264T (=DSM 44701T), isolated from a smear-ripened cheese.</title>
        <authorList>
            <consortium name="US DOE Joint Genome Institute (JGI-PGF)"/>
            <person name="Walter F."/>
            <person name="Albersmeier A."/>
            <person name="Kalinowski J."/>
            <person name="Ruckert C."/>
        </authorList>
    </citation>
    <scope>NUCLEOTIDE SEQUENCE</scope>
    <source>
        <strain evidence="2">JCM 18487</strain>
    </source>
</reference>
<evidence type="ECO:0000313" key="2">
    <source>
        <dbReference type="EMBL" id="GGI99554.1"/>
    </source>
</evidence>
<organism evidence="2 3">
    <name type="scientific">Alicyclobacillus cellulosilyticus</name>
    <dbReference type="NCBI Taxonomy" id="1003997"/>
    <lineage>
        <taxon>Bacteria</taxon>
        <taxon>Bacillati</taxon>
        <taxon>Bacillota</taxon>
        <taxon>Bacilli</taxon>
        <taxon>Bacillales</taxon>
        <taxon>Alicyclobacillaceae</taxon>
        <taxon>Alicyclobacillus</taxon>
    </lineage>
</organism>
<proteinExistence type="predicted"/>
<evidence type="ECO:0008006" key="4">
    <source>
        <dbReference type="Google" id="ProtNLM"/>
    </source>
</evidence>
<keyword evidence="1" id="KW-0812">Transmembrane</keyword>